<dbReference type="Proteomes" id="UP000189703">
    <property type="component" value="Unplaced"/>
</dbReference>
<dbReference type="OMA" id="PSTHAKE"/>
<reference evidence="3" key="1">
    <citation type="submission" date="2025-08" db="UniProtKB">
        <authorList>
            <consortium name="RefSeq"/>
        </authorList>
    </citation>
    <scope>IDENTIFICATION</scope>
</reference>
<dbReference type="KEGG" id="nnu:104611636"/>
<dbReference type="PANTHER" id="PTHR37249:SF9">
    <property type="match status" value="1"/>
</dbReference>
<feature type="region of interest" description="Disordered" evidence="1">
    <location>
        <begin position="52"/>
        <end position="114"/>
    </location>
</feature>
<evidence type="ECO:0000313" key="2">
    <source>
        <dbReference type="Proteomes" id="UP000189703"/>
    </source>
</evidence>
<dbReference type="STRING" id="4432.A0A1U8B7Q9"/>
<keyword evidence="2" id="KW-1185">Reference proteome</keyword>
<dbReference type="AlphaFoldDB" id="A0A1U8B7Q9"/>
<dbReference type="PANTHER" id="PTHR37249">
    <property type="entry name" value="OS03G0206201 PROTEIN"/>
    <property type="match status" value="1"/>
</dbReference>
<accession>A0A1U8B7Q9</accession>
<name>A0A1U8B7Q9_NELNU</name>
<dbReference type="OrthoDB" id="1938519at2759"/>
<evidence type="ECO:0000313" key="3">
    <source>
        <dbReference type="RefSeq" id="XP_010277079.1"/>
    </source>
</evidence>
<dbReference type="GeneID" id="104611636"/>
<gene>
    <name evidence="3" type="primary">LOC104611636</name>
</gene>
<evidence type="ECO:0000256" key="1">
    <source>
        <dbReference type="SAM" id="MobiDB-lite"/>
    </source>
</evidence>
<protein>
    <submittedName>
        <fullName evidence="3">Uncharacterized protein LOC104611636</fullName>
    </submittedName>
</protein>
<dbReference type="RefSeq" id="XP_010277079.1">
    <property type="nucleotide sequence ID" value="XM_010278777.2"/>
</dbReference>
<proteinExistence type="predicted"/>
<sequence>MKTFGSWVLVTLAGIALMFFAFTSSSVYGKVSPSHGDTMMVFSSYRKLKDENYSPSKRKNLGNLNLEDYGHLDPPPSSSSRETIKSGPIEYGTPVIPYIPKRAPPSPPKDNMSP</sequence>
<organism evidence="2 3">
    <name type="scientific">Nelumbo nucifera</name>
    <name type="common">Sacred lotus</name>
    <dbReference type="NCBI Taxonomy" id="4432"/>
    <lineage>
        <taxon>Eukaryota</taxon>
        <taxon>Viridiplantae</taxon>
        <taxon>Streptophyta</taxon>
        <taxon>Embryophyta</taxon>
        <taxon>Tracheophyta</taxon>
        <taxon>Spermatophyta</taxon>
        <taxon>Magnoliopsida</taxon>
        <taxon>Proteales</taxon>
        <taxon>Nelumbonaceae</taxon>
        <taxon>Nelumbo</taxon>
    </lineage>
</organism>